<name>A0A9W8X9S5_9PLEO</name>
<dbReference type="GeneID" id="80914980"/>
<feature type="domain" description="EF-hand" evidence="2">
    <location>
        <begin position="360"/>
        <end position="395"/>
    </location>
</feature>
<dbReference type="EMBL" id="JAPEUX010000009">
    <property type="protein sequence ID" value="KAJ4345320.1"/>
    <property type="molecule type" value="Genomic_DNA"/>
</dbReference>
<accession>A0A9W8X9S5</accession>
<organism evidence="3 4">
    <name type="scientific">Didymosphaeria variabile</name>
    <dbReference type="NCBI Taxonomy" id="1932322"/>
    <lineage>
        <taxon>Eukaryota</taxon>
        <taxon>Fungi</taxon>
        <taxon>Dikarya</taxon>
        <taxon>Ascomycota</taxon>
        <taxon>Pezizomycotina</taxon>
        <taxon>Dothideomycetes</taxon>
        <taxon>Pleosporomycetidae</taxon>
        <taxon>Pleosporales</taxon>
        <taxon>Massarineae</taxon>
        <taxon>Didymosphaeriaceae</taxon>
        <taxon>Didymosphaeria</taxon>
    </lineage>
</organism>
<dbReference type="AlphaFoldDB" id="A0A9W8X9S5"/>
<keyword evidence="4" id="KW-1185">Reference proteome</keyword>
<dbReference type="Proteomes" id="UP001140513">
    <property type="component" value="Unassembled WGS sequence"/>
</dbReference>
<evidence type="ECO:0000259" key="2">
    <source>
        <dbReference type="PROSITE" id="PS50222"/>
    </source>
</evidence>
<dbReference type="OrthoDB" id="7464126at2759"/>
<feature type="region of interest" description="Disordered" evidence="1">
    <location>
        <begin position="268"/>
        <end position="293"/>
    </location>
</feature>
<evidence type="ECO:0000313" key="4">
    <source>
        <dbReference type="Proteomes" id="UP001140513"/>
    </source>
</evidence>
<dbReference type="InterPro" id="IPR002048">
    <property type="entry name" value="EF_hand_dom"/>
</dbReference>
<reference evidence="3" key="1">
    <citation type="submission" date="2022-10" db="EMBL/GenBank/DDBJ databases">
        <title>Tapping the CABI collections for fungal endophytes: first genome assemblies for Collariella, Neodidymelliopsis, Ascochyta clinopodiicola, Didymella pomorum, Didymosphaeria variabile, Neocosmospora piperis and Neocucurbitaria cava.</title>
        <authorList>
            <person name="Hill R."/>
        </authorList>
    </citation>
    <scope>NUCLEOTIDE SEQUENCE</scope>
    <source>
        <strain evidence="3">IMI 356815</strain>
    </source>
</reference>
<dbReference type="PROSITE" id="PS50222">
    <property type="entry name" value="EF_HAND_2"/>
    <property type="match status" value="1"/>
</dbReference>
<dbReference type="SUPFAM" id="SSF47473">
    <property type="entry name" value="EF-hand"/>
    <property type="match status" value="1"/>
</dbReference>
<evidence type="ECO:0000313" key="3">
    <source>
        <dbReference type="EMBL" id="KAJ4345320.1"/>
    </source>
</evidence>
<protein>
    <recommendedName>
        <fullName evidence="2">EF-hand domain-containing protein</fullName>
    </recommendedName>
</protein>
<dbReference type="RefSeq" id="XP_056065484.1">
    <property type="nucleotide sequence ID" value="XM_056220181.1"/>
</dbReference>
<dbReference type="Gene3D" id="1.10.238.10">
    <property type="entry name" value="EF-hand"/>
    <property type="match status" value="1"/>
</dbReference>
<sequence length="675" mass="76366">MSFGFSIGDFIAVGDKAWLSARGDYETLDDHVRILHSVLQDVSGFISSGEVPEVDNECSSLVAARENCLATLVELDAFLNRHAGLVHESRKRHFELAKFITKDIKSLKAKLDHSTKLLQLSLQSLQISGAREPTVVSEALLSNKQAETKIRNDELTQQIHSDLEDKDIHPDSISLNDSFIQQWLGMTLADGGLEESSNTVEQAAQSQFERSSDEVDYANLSTAMKDVNLPDRKIDDLSALNAEQNEAEEILSSPSDYLDGLKALSIDDVSRPPSRTESISSHRSKPDDWRPYDTPNPAYVRDMLLPLFDRDPFLDLAETEPDLRIRRAFHQQDYDRKGAIADHKVLRLCEDLMKTLGLSEKLNELKTTVYSVDSNGDGQFDEVEYMTLMKLLIATALDLRKDMLLTTLRDYGGKAEDAAWKRRSSEAPKFLPWGWCQSTKGSKLPFLDTIARSLKDTAPSLPAYSFTIMADEARIAVEKIDDFEERWLGMIPKEPQRRQDFTTPLETARGLAKKFKIFKNRKDRQARSDLDTIIMVFSCTLLAGDIPKEGNPFPIPDMQETHNYAFGILLLIEGFVLILDTISDELGSHEETHYYTKLNEKTKSYQVALHAKLLHLLSSNWNERVTRKVEQSRKVWAKIYIGNGPSREELSQVASPLHNLKRAAKLSWNLHNIPQ</sequence>
<dbReference type="InterPro" id="IPR011992">
    <property type="entry name" value="EF-hand-dom_pair"/>
</dbReference>
<evidence type="ECO:0000256" key="1">
    <source>
        <dbReference type="SAM" id="MobiDB-lite"/>
    </source>
</evidence>
<proteinExistence type="predicted"/>
<dbReference type="GO" id="GO:0005509">
    <property type="term" value="F:calcium ion binding"/>
    <property type="evidence" value="ECO:0007669"/>
    <property type="project" value="InterPro"/>
</dbReference>
<comment type="caution">
    <text evidence="3">The sequence shown here is derived from an EMBL/GenBank/DDBJ whole genome shotgun (WGS) entry which is preliminary data.</text>
</comment>
<gene>
    <name evidence="3" type="ORF">N0V89_011450</name>
</gene>